<dbReference type="Proteomes" id="UP000187046">
    <property type="component" value="Unassembled WGS sequence"/>
</dbReference>
<dbReference type="CDD" id="cd19991">
    <property type="entry name" value="PBP1_ABC_xylose_binding"/>
    <property type="match status" value="1"/>
</dbReference>
<comment type="caution">
    <text evidence="4">The sequence shown here is derived from an EMBL/GenBank/DDBJ whole genome shotgun (WGS) entry which is preliminary data.</text>
</comment>
<keyword evidence="5" id="KW-1185">Reference proteome</keyword>
<dbReference type="SUPFAM" id="SSF53822">
    <property type="entry name" value="Periplasmic binding protein-like I"/>
    <property type="match status" value="1"/>
</dbReference>
<dbReference type="EMBL" id="MRBL01000017">
    <property type="protein sequence ID" value="OMI26222.1"/>
    <property type="molecule type" value="Genomic_DNA"/>
</dbReference>
<accession>A0ABX3I3C6</accession>
<dbReference type="PANTHER" id="PTHR30036">
    <property type="entry name" value="D-XYLOSE-BINDING PERIPLASMIC PROTEIN"/>
    <property type="match status" value="1"/>
</dbReference>
<feature type="domain" description="Periplasmic binding protein" evidence="3">
    <location>
        <begin position="60"/>
        <end position="316"/>
    </location>
</feature>
<dbReference type="Pfam" id="PF13407">
    <property type="entry name" value="Peripla_BP_4"/>
    <property type="match status" value="1"/>
</dbReference>
<sequence length="363" mass="39116">MSKQNGGVLMLSIYVKRGLLALALFSLLAAVAGCSFNSAEKSADREKKVKLIADSDKLYVGFAIDTLKEERWYKDKEAFEKEVKNLGGEVKTLAANGNKEVQIQQAELLISEGVDVLVVVPADADAAAEIVKKAHSAGVKVISYDRLIRNADVDYYVSFDNEKVGELQAEAIVKKAKQGNFVYIGGSSLDNNAVLFRNGAMKVLEPLKQQGKVKVVLDEYTKDWLPEEAKKNMKKALNKTKDIDAVIAANDGTAGGVIEALQEAGLAGKIPVSGQDAELQGVQRIVNGTQTMTVYKPIHTLAKKGAEMAVQAAKGEAIQTDTTVENGKAKVPAILLEPYAVTKGNINETVIKDGHLSKKDIDK</sequence>
<dbReference type="PANTHER" id="PTHR30036:SF1">
    <property type="entry name" value="D-XYLOSE-BINDING PERIPLASMIC PROTEIN"/>
    <property type="match status" value="1"/>
</dbReference>
<evidence type="ECO:0000256" key="1">
    <source>
        <dbReference type="ARBA" id="ARBA00004196"/>
    </source>
</evidence>
<dbReference type="InterPro" id="IPR025997">
    <property type="entry name" value="SBP_2_dom"/>
</dbReference>
<gene>
    <name evidence="4" type="ORF">BTA31_15535</name>
</gene>
<reference evidence="4 5" key="1">
    <citation type="submission" date="2016-12" db="EMBL/GenBank/DDBJ databases">
        <title>Bacillus phylogenomics.</title>
        <authorList>
            <person name="Dunlap C."/>
        </authorList>
    </citation>
    <scope>NUCLEOTIDE SEQUENCE [LARGE SCALE GENOMIC DNA]</scope>
    <source>
        <strain evidence="4 5">NRRL B-41327</strain>
    </source>
</reference>
<dbReference type="InterPro" id="IPR050555">
    <property type="entry name" value="Bact_Solute-Bind_Prot2"/>
</dbReference>
<evidence type="ECO:0000256" key="2">
    <source>
        <dbReference type="ARBA" id="ARBA00022729"/>
    </source>
</evidence>
<name>A0ABX3I3C6_9BACI</name>
<dbReference type="InterPro" id="IPR028082">
    <property type="entry name" value="Peripla_BP_I"/>
</dbReference>
<evidence type="ECO:0000259" key="3">
    <source>
        <dbReference type="Pfam" id="PF13407"/>
    </source>
</evidence>
<organism evidence="4 5">
    <name type="scientific">Bacillus haynesii</name>
    <dbReference type="NCBI Taxonomy" id="1925021"/>
    <lineage>
        <taxon>Bacteria</taxon>
        <taxon>Bacillati</taxon>
        <taxon>Bacillota</taxon>
        <taxon>Bacilli</taxon>
        <taxon>Bacillales</taxon>
        <taxon>Bacillaceae</taxon>
        <taxon>Bacillus</taxon>
    </lineage>
</organism>
<protein>
    <recommendedName>
        <fullName evidence="3">Periplasmic binding protein domain-containing protein</fullName>
    </recommendedName>
</protein>
<keyword evidence="2" id="KW-0732">Signal</keyword>
<proteinExistence type="predicted"/>
<dbReference type="PROSITE" id="PS51257">
    <property type="entry name" value="PROKAR_LIPOPROTEIN"/>
    <property type="match status" value="1"/>
</dbReference>
<dbReference type="Gene3D" id="3.40.50.2300">
    <property type="match status" value="2"/>
</dbReference>
<evidence type="ECO:0000313" key="4">
    <source>
        <dbReference type="EMBL" id="OMI26222.1"/>
    </source>
</evidence>
<comment type="subcellular location">
    <subcellularLocation>
        <location evidence="1">Cell envelope</location>
    </subcellularLocation>
</comment>
<evidence type="ECO:0000313" key="5">
    <source>
        <dbReference type="Proteomes" id="UP000187046"/>
    </source>
</evidence>